<keyword evidence="2" id="KW-1185">Reference proteome</keyword>
<reference evidence="1" key="1">
    <citation type="journal article" date="2020" name="Fungal Divers.">
        <title>Resolving the Mortierellaceae phylogeny through synthesis of multi-gene phylogenetics and phylogenomics.</title>
        <authorList>
            <person name="Vandepol N."/>
            <person name="Liber J."/>
            <person name="Desiro A."/>
            <person name="Na H."/>
            <person name="Kennedy M."/>
            <person name="Barry K."/>
            <person name="Grigoriev I.V."/>
            <person name="Miller A.N."/>
            <person name="O'Donnell K."/>
            <person name="Stajich J.E."/>
            <person name="Bonito G."/>
        </authorList>
    </citation>
    <scope>NUCLEOTIDE SEQUENCE</scope>
    <source>
        <strain evidence="1">NVP1</strain>
    </source>
</reference>
<dbReference type="EMBL" id="JAAAUY010000125">
    <property type="protein sequence ID" value="KAF9334889.1"/>
    <property type="molecule type" value="Genomic_DNA"/>
</dbReference>
<accession>A0A9P5SNZ1</accession>
<sequence>MRTFANMNDLSSFDFAFVFKYPVGNNNLVAVWTHQTVLVAKGKLKQVYRIPDTDSLSPLPPRLRVFTSKYALVPYCVLIRYLSTGQVHLEVDLHDFVVTPMPIQSPDQYDGSDPIVNEILSKPMRLASWSDLHQLAVEYGLKDLQALCADRK</sequence>
<evidence type="ECO:0000313" key="2">
    <source>
        <dbReference type="Proteomes" id="UP000696485"/>
    </source>
</evidence>
<comment type="caution">
    <text evidence="1">The sequence shown here is derived from an EMBL/GenBank/DDBJ whole genome shotgun (WGS) entry which is preliminary data.</text>
</comment>
<dbReference type="Proteomes" id="UP000696485">
    <property type="component" value="Unassembled WGS sequence"/>
</dbReference>
<organism evidence="1 2">
    <name type="scientific">Podila minutissima</name>
    <dbReference type="NCBI Taxonomy" id="64525"/>
    <lineage>
        <taxon>Eukaryota</taxon>
        <taxon>Fungi</taxon>
        <taxon>Fungi incertae sedis</taxon>
        <taxon>Mucoromycota</taxon>
        <taxon>Mortierellomycotina</taxon>
        <taxon>Mortierellomycetes</taxon>
        <taxon>Mortierellales</taxon>
        <taxon>Mortierellaceae</taxon>
        <taxon>Podila</taxon>
    </lineage>
</organism>
<name>A0A9P5SNZ1_9FUNG</name>
<gene>
    <name evidence="1" type="ORF">BG006_001294</name>
</gene>
<dbReference type="AlphaFoldDB" id="A0A9P5SNZ1"/>
<protein>
    <submittedName>
        <fullName evidence="1">Uncharacterized protein</fullName>
    </submittedName>
</protein>
<proteinExistence type="predicted"/>
<evidence type="ECO:0000313" key="1">
    <source>
        <dbReference type="EMBL" id="KAF9334889.1"/>
    </source>
</evidence>